<evidence type="ECO:0000313" key="10">
    <source>
        <dbReference type="Proteomes" id="UP001054889"/>
    </source>
</evidence>
<feature type="coiled-coil region" evidence="6">
    <location>
        <begin position="122"/>
        <end position="156"/>
    </location>
</feature>
<feature type="domain" description="BZIP" evidence="8">
    <location>
        <begin position="76"/>
        <end position="139"/>
    </location>
</feature>
<dbReference type="PROSITE" id="PS00036">
    <property type="entry name" value="BZIP_BASIC"/>
    <property type="match status" value="1"/>
</dbReference>
<dbReference type="InterPro" id="IPR046347">
    <property type="entry name" value="bZIP_sf"/>
</dbReference>
<dbReference type="PROSITE" id="PS50217">
    <property type="entry name" value="BZIP"/>
    <property type="match status" value="1"/>
</dbReference>
<dbReference type="SMART" id="SM00338">
    <property type="entry name" value="BRLZ"/>
    <property type="match status" value="1"/>
</dbReference>
<keyword evidence="6" id="KW-0175">Coiled coil</keyword>
<dbReference type="Gene3D" id="1.20.5.170">
    <property type="match status" value="1"/>
</dbReference>
<accession>A0AAV5F2C5</accession>
<evidence type="ECO:0000256" key="1">
    <source>
        <dbReference type="ARBA" id="ARBA00004123"/>
    </source>
</evidence>
<evidence type="ECO:0000256" key="2">
    <source>
        <dbReference type="ARBA" id="ARBA00023015"/>
    </source>
</evidence>
<dbReference type="CDD" id="cd14702">
    <property type="entry name" value="bZIP_plant_GBF1"/>
    <property type="match status" value="1"/>
</dbReference>
<dbReference type="FunFam" id="1.20.5.170:FF:000020">
    <property type="entry name" value="BZIP transcription factor"/>
    <property type="match status" value="1"/>
</dbReference>
<dbReference type="InterPro" id="IPR004827">
    <property type="entry name" value="bZIP"/>
</dbReference>
<dbReference type="SUPFAM" id="SSF57959">
    <property type="entry name" value="Leucine zipper domain"/>
    <property type="match status" value="1"/>
</dbReference>
<keyword evidence="10" id="KW-1185">Reference proteome</keyword>
<reference evidence="9" key="1">
    <citation type="journal article" date="2018" name="DNA Res.">
        <title>Multiple hybrid de novo genome assembly of finger millet, an orphan allotetraploid crop.</title>
        <authorList>
            <person name="Hatakeyama M."/>
            <person name="Aluri S."/>
            <person name="Balachadran M.T."/>
            <person name="Sivarajan S.R."/>
            <person name="Patrignani A."/>
            <person name="Gruter S."/>
            <person name="Poveda L."/>
            <person name="Shimizu-Inatsugi R."/>
            <person name="Baeten J."/>
            <person name="Francoijs K.J."/>
            <person name="Nataraja K.N."/>
            <person name="Reddy Y.A.N."/>
            <person name="Phadnis S."/>
            <person name="Ravikumar R.L."/>
            <person name="Schlapbach R."/>
            <person name="Sreeman S.M."/>
            <person name="Shimizu K.K."/>
        </authorList>
    </citation>
    <scope>NUCLEOTIDE SEQUENCE</scope>
</reference>
<name>A0AAV5F2C5_ELECO</name>
<dbReference type="Proteomes" id="UP001054889">
    <property type="component" value="Unassembled WGS sequence"/>
</dbReference>
<protein>
    <recommendedName>
        <fullName evidence="8">BZIP domain-containing protein</fullName>
    </recommendedName>
</protein>
<dbReference type="PANTHER" id="PTHR46324:SF16">
    <property type="entry name" value="BZIP DOMAIN-CONTAINING PROTEIN"/>
    <property type="match status" value="1"/>
</dbReference>
<keyword evidence="4" id="KW-0804">Transcription</keyword>
<feature type="region of interest" description="Disordered" evidence="7">
    <location>
        <begin position="68"/>
        <end position="98"/>
    </location>
</feature>
<evidence type="ECO:0000256" key="4">
    <source>
        <dbReference type="ARBA" id="ARBA00023163"/>
    </source>
</evidence>
<evidence type="ECO:0000256" key="6">
    <source>
        <dbReference type="SAM" id="Coils"/>
    </source>
</evidence>
<gene>
    <name evidence="9" type="primary">gb17219</name>
    <name evidence="9" type="ORF">PR202_gb17219</name>
</gene>
<evidence type="ECO:0000256" key="5">
    <source>
        <dbReference type="ARBA" id="ARBA00023242"/>
    </source>
</evidence>
<evidence type="ECO:0000256" key="3">
    <source>
        <dbReference type="ARBA" id="ARBA00023125"/>
    </source>
</evidence>
<dbReference type="InterPro" id="IPR045314">
    <property type="entry name" value="bZIP_plant_GBF1"/>
</dbReference>
<dbReference type="Pfam" id="PF00170">
    <property type="entry name" value="bZIP_1"/>
    <property type="match status" value="1"/>
</dbReference>
<dbReference type="GO" id="GO:0003700">
    <property type="term" value="F:DNA-binding transcription factor activity"/>
    <property type="evidence" value="ECO:0007669"/>
    <property type="project" value="InterPro"/>
</dbReference>
<dbReference type="PANTHER" id="PTHR46324">
    <property type="entry name" value="BASIC LEUCINE ZIPPER 43-RELATED"/>
    <property type="match status" value="1"/>
</dbReference>
<evidence type="ECO:0000313" key="9">
    <source>
        <dbReference type="EMBL" id="GJN29029.1"/>
    </source>
</evidence>
<dbReference type="GO" id="GO:0005634">
    <property type="term" value="C:nucleus"/>
    <property type="evidence" value="ECO:0007669"/>
    <property type="project" value="UniProtKB-SubCell"/>
</dbReference>
<comment type="subcellular location">
    <subcellularLocation>
        <location evidence="1">Nucleus</location>
    </subcellularLocation>
</comment>
<reference evidence="9" key="2">
    <citation type="submission" date="2021-12" db="EMBL/GenBank/DDBJ databases">
        <title>Resequencing data analysis of finger millet.</title>
        <authorList>
            <person name="Hatakeyama M."/>
            <person name="Aluri S."/>
            <person name="Balachadran M.T."/>
            <person name="Sivarajan S.R."/>
            <person name="Poveda L."/>
            <person name="Shimizu-Inatsugi R."/>
            <person name="Schlapbach R."/>
            <person name="Sreeman S.M."/>
            <person name="Shimizu K.K."/>
        </authorList>
    </citation>
    <scope>NUCLEOTIDE SEQUENCE</scope>
</reference>
<evidence type="ECO:0000259" key="8">
    <source>
        <dbReference type="PROSITE" id="PS50217"/>
    </source>
</evidence>
<proteinExistence type="predicted"/>
<organism evidence="9 10">
    <name type="scientific">Eleusine coracana subsp. coracana</name>
    <dbReference type="NCBI Taxonomy" id="191504"/>
    <lineage>
        <taxon>Eukaryota</taxon>
        <taxon>Viridiplantae</taxon>
        <taxon>Streptophyta</taxon>
        <taxon>Embryophyta</taxon>
        <taxon>Tracheophyta</taxon>
        <taxon>Spermatophyta</taxon>
        <taxon>Magnoliopsida</taxon>
        <taxon>Liliopsida</taxon>
        <taxon>Poales</taxon>
        <taxon>Poaceae</taxon>
        <taxon>PACMAD clade</taxon>
        <taxon>Chloridoideae</taxon>
        <taxon>Cynodonteae</taxon>
        <taxon>Eleusininae</taxon>
        <taxon>Eleusine</taxon>
    </lineage>
</organism>
<keyword evidence="5" id="KW-0539">Nucleus</keyword>
<dbReference type="GO" id="GO:0003677">
    <property type="term" value="F:DNA binding"/>
    <property type="evidence" value="ECO:0007669"/>
    <property type="project" value="UniProtKB-KW"/>
</dbReference>
<sequence>MLYPGESASVVLPYLLPPATAATFGLGSHCNAPPDDLFLYYSQQHVAGHNSQPFLDPTHVSHSEELAGDQQHLAAEERRRRRTASNRESARRSRVRKQRQLGQLRALVSHLRGDNRDLLDRLNRAIRDCDCVMRENARLRDERAELRRRLEELTGDGGGDRYS</sequence>
<comment type="caution">
    <text evidence="9">The sequence shown here is derived from an EMBL/GenBank/DDBJ whole genome shotgun (WGS) entry which is preliminary data.</text>
</comment>
<dbReference type="AlphaFoldDB" id="A0AAV5F2C5"/>
<keyword evidence="2" id="KW-0805">Transcription regulation</keyword>
<keyword evidence="3" id="KW-0238">DNA-binding</keyword>
<dbReference type="EMBL" id="BQKI01000081">
    <property type="protein sequence ID" value="GJN29029.1"/>
    <property type="molecule type" value="Genomic_DNA"/>
</dbReference>
<evidence type="ECO:0000256" key="7">
    <source>
        <dbReference type="SAM" id="MobiDB-lite"/>
    </source>
</evidence>
<dbReference type="InterPro" id="IPR044521">
    <property type="entry name" value="AtbZIP8/43"/>
</dbReference>